<organism evidence="1 2">
    <name type="scientific">Thalassospira marina</name>
    <dbReference type="NCBI Taxonomy" id="2048283"/>
    <lineage>
        <taxon>Bacteria</taxon>
        <taxon>Pseudomonadati</taxon>
        <taxon>Pseudomonadota</taxon>
        <taxon>Alphaproteobacteria</taxon>
        <taxon>Rhodospirillales</taxon>
        <taxon>Thalassospiraceae</taxon>
        <taxon>Thalassospira</taxon>
    </lineage>
</organism>
<proteinExistence type="predicted"/>
<comment type="caution">
    <text evidence="1">The sequence shown here is derived from an EMBL/GenBank/DDBJ whole genome shotgun (WGS) entry which is preliminary data.</text>
</comment>
<reference evidence="1 2" key="1">
    <citation type="submission" date="2017-09" db="EMBL/GenBank/DDBJ databases">
        <title>Biodiversity and function of Thalassospira species in the particle-attached aromatic-hydrocarbon-degrading consortia from the surface seawater of the South China Sea.</title>
        <authorList>
            <person name="Dong C."/>
            <person name="Liu R."/>
            <person name="Shao Z."/>
        </authorList>
    </citation>
    <scope>NUCLEOTIDE SEQUENCE [LARGE SCALE GENOMIC DNA]</scope>
    <source>
        <strain evidence="1 2">CSC1P2</strain>
    </source>
</reference>
<name>A0A2N3KSH5_9PROT</name>
<dbReference type="Proteomes" id="UP000233597">
    <property type="component" value="Unassembled WGS sequence"/>
</dbReference>
<dbReference type="AlphaFoldDB" id="A0A2N3KSH5"/>
<dbReference type="InterPro" id="IPR021505">
    <property type="entry name" value="Phage_B3_Orf6"/>
</dbReference>
<evidence type="ECO:0000313" key="2">
    <source>
        <dbReference type="Proteomes" id="UP000233597"/>
    </source>
</evidence>
<gene>
    <name evidence="1" type="ORF">COO20_13445</name>
</gene>
<dbReference type="RefSeq" id="WP_101267349.1">
    <property type="nucleotide sequence ID" value="NZ_NWTK01000008.1"/>
</dbReference>
<dbReference type="OrthoDB" id="7554786at2"/>
<sequence length="214" mass="23557">MSIDIPKGFRKDKDGNLIADSNIRPVDLAADKVAVELCALAKGMQSTLAQFKAKAFELMLQHVDAVAANYDVKLGGDKGNVRIHSFDGRYRVDLAKADRIAFGPELEAARALLGEYLNEVTGGASNDLRTLVNRAFKVEDGRVSTADILGLLRINIEHDNWKRAMLAIRDSIQTIGTASYVRFYERDDKGHYNAIPLDIAKVSLEVKHSDGEAQ</sequence>
<dbReference type="EMBL" id="NWTK01000008">
    <property type="protein sequence ID" value="PKR53539.1"/>
    <property type="molecule type" value="Genomic_DNA"/>
</dbReference>
<protein>
    <submittedName>
        <fullName evidence="1">Sulfate transporter</fullName>
    </submittedName>
</protein>
<accession>A0A2N3KSH5</accession>
<dbReference type="Pfam" id="PF11363">
    <property type="entry name" value="DUF3164"/>
    <property type="match status" value="1"/>
</dbReference>
<evidence type="ECO:0000313" key="1">
    <source>
        <dbReference type="EMBL" id="PKR53539.1"/>
    </source>
</evidence>